<dbReference type="EMBL" id="CAUYUJ010015385">
    <property type="protein sequence ID" value="CAK0853249.1"/>
    <property type="molecule type" value="Genomic_DNA"/>
</dbReference>
<evidence type="ECO:0000313" key="1">
    <source>
        <dbReference type="EMBL" id="CAK0853249.1"/>
    </source>
</evidence>
<accession>A0ABN9U6I5</accession>
<protein>
    <submittedName>
        <fullName evidence="1">Uncharacterized protein</fullName>
    </submittedName>
</protein>
<name>A0ABN9U6I5_9DINO</name>
<proteinExistence type="predicted"/>
<keyword evidence="2" id="KW-1185">Reference proteome</keyword>
<organism evidence="1 2">
    <name type="scientific">Prorocentrum cordatum</name>
    <dbReference type="NCBI Taxonomy" id="2364126"/>
    <lineage>
        <taxon>Eukaryota</taxon>
        <taxon>Sar</taxon>
        <taxon>Alveolata</taxon>
        <taxon>Dinophyceae</taxon>
        <taxon>Prorocentrales</taxon>
        <taxon>Prorocentraceae</taxon>
        <taxon>Prorocentrum</taxon>
    </lineage>
</organism>
<reference evidence="1" key="1">
    <citation type="submission" date="2023-10" db="EMBL/GenBank/DDBJ databases">
        <authorList>
            <person name="Chen Y."/>
            <person name="Shah S."/>
            <person name="Dougan E. K."/>
            <person name="Thang M."/>
            <person name="Chan C."/>
        </authorList>
    </citation>
    <scope>NUCLEOTIDE SEQUENCE [LARGE SCALE GENOMIC DNA]</scope>
</reference>
<evidence type="ECO:0000313" key="2">
    <source>
        <dbReference type="Proteomes" id="UP001189429"/>
    </source>
</evidence>
<sequence>MGSPLVGRLKTQLSRLAGDPEGLYVTAENLKRLLRQLDPSSAIISDEGFNVFASVTPKESNGQISVGTIVDWLYEDSDFGLPEMQEKSPSTMCSGAITRLRRSRELAARCWRGCCPRTPRRSTRKP</sequence>
<dbReference type="Proteomes" id="UP001189429">
    <property type="component" value="Unassembled WGS sequence"/>
</dbReference>
<comment type="caution">
    <text evidence="1">The sequence shown here is derived from an EMBL/GenBank/DDBJ whole genome shotgun (WGS) entry which is preliminary data.</text>
</comment>
<gene>
    <name evidence="1" type="ORF">PCOR1329_LOCUS44805</name>
</gene>